<feature type="compositionally biased region" description="Acidic residues" evidence="1">
    <location>
        <begin position="162"/>
        <end position="181"/>
    </location>
</feature>
<evidence type="ECO:0000313" key="3">
    <source>
        <dbReference type="Proteomes" id="UP001159405"/>
    </source>
</evidence>
<comment type="caution">
    <text evidence="2">The sequence shown here is derived from an EMBL/GenBank/DDBJ whole genome shotgun (WGS) entry which is preliminary data.</text>
</comment>
<evidence type="ECO:0000313" key="2">
    <source>
        <dbReference type="EMBL" id="CAH3155346.1"/>
    </source>
</evidence>
<protein>
    <submittedName>
        <fullName evidence="2">Uncharacterized protein</fullName>
    </submittedName>
</protein>
<feature type="compositionally biased region" description="Acidic residues" evidence="1">
    <location>
        <begin position="190"/>
        <end position="204"/>
    </location>
</feature>
<gene>
    <name evidence="2" type="ORF">PLOB_00001503</name>
</gene>
<reference evidence="2 3" key="1">
    <citation type="submission" date="2022-05" db="EMBL/GenBank/DDBJ databases">
        <authorList>
            <consortium name="Genoscope - CEA"/>
            <person name="William W."/>
        </authorList>
    </citation>
    <scope>NUCLEOTIDE SEQUENCE [LARGE SCALE GENOMIC DNA]</scope>
</reference>
<sequence length="301" mass="34338">MSQVVRNNRGFLQFLAVCPAHQRQFLLRTASPKQLHALVQVLYNILKEYIRIPEENKRNVLPCKDALVNLAETNVPYKTKKRILVQEGDGFIQDLLVPALVEYVLLPHNNEVTKPRALNTFLDGLAELGIDKGLIKNKKLLSDLIEKEKGYRNVENSSDNESNNEESSSDIENQEEEEEVASENGVETEGTQESDNDTENDSQETESSSPETSTTFHSKSPCERCENSNVYSTLIMKCPKCFWHDNYKICPICNHQIPEGRKYIKEGFLRCHVCGLITHKNAKTLETNFYSPSKEENEEEV</sequence>
<feature type="region of interest" description="Disordered" evidence="1">
    <location>
        <begin position="152"/>
        <end position="224"/>
    </location>
</feature>
<name>A0ABN8Q1Q3_9CNID</name>
<accession>A0ABN8Q1Q3</accession>
<evidence type="ECO:0000256" key="1">
    <source>
        <dbReference type="SAM" id="MobiDB-lite"/>
    </source>
</evidence>
<keyword evidence="3" id="KW-1185">Reference proteome</keyword>
<feature type="compositionally biased region" description="Low complexity" evidence="1">
    <location>
        <begin position="205"/>
        <end position="215"/>
    </location>
</feature>
<dbReference type="Proteomes" id="UP001159405">
    <property type="component" value="Unassembled WGS sequence"/>
</dbReference>
<proteinExistence type="predicted"/>
<organism evidence="2 3">
    <name type="scientific">Porites lobata</name>
    <dbReference type="NCBI Taxonomy" id="104759"/>
    <lineage>
        <taxon>Eukaryota</taxon>
        <taxon>Metazoa</taxon>
        <taxon>Cnidaria</taxon>
        <taxon>Anthozoa</taxon>
        <taxon>Hexacorallia</taxon>
        <taxon>Scleractinia</taxon>
        <taxon>Fungiina</taxon>
        <taxon>Poritidae</taxon>
        <taxon>Porites</taxon>
    </lineage>
</organism>
<dbReference type="EMBL" id="CALNXK010000101">
    <property type="protein sequence ID" value="CAH3155346.1"/>
    <property type="molecule type" value="Genomic_DNA"/>
</dbReference>